<dbReference type="AlphaFoldDB" id="A0A7E6EIA4"/>
<proteinExistence type="predicted"/>
<name>A0A7E6EIA4_9MOLL</name>
<feature type="chain" id="PRO_5029011872" evidence="1">
    <location>
        <begin position="23"/>
        <end position="113"/>
    </location>
</feature>
<accession>A0A7E6EIA4</accession>
<feature type="signal peptide" evidence="1">
    <location>
        <begin position="1"/>
        <end position="22"/>
    </location>
</feature>
<reference evidence="3" key="1">
    <citation type="submission" date="2025-08" db="UniProtKB">
        <authorList>
            <consortium name="RefSeq"/>
        </authorList>
    </citation>
    <scope>IDENTIFICATION</scope>
</reference>
<protein>
    <submittedName>
        <fullName evidence="3">Uncharacterized protein LOC118761327</fullName>
    </submittedName>
</protein>
<dbReference type="Proteomes" id="UP000515154">
    <property type="component" value="Unplaced"/>
</dbReference>
<gene>
    <name evidence="3" type="primary">LOC118761327</name>
</gene>
<evidence type="ECO:0000313" key="2">
    <source>
        <dbReference type="Proteomes" id="UP000515154"/>
    </source>
</evidence>
<evidence type="ECO:0000256" key="1">
    <source>
        <dbReference type="SAM" id="SignalP"/>
    </source>
</evidence>
<evidence type="ECO:0000313" key="3">
    <source>
        <dbReference type="RefSeq" id="XP_036355043.1"/>
    </source>
</evidence>
<dbReference type="KEGG" id="osn:118761327"/>
<sequence length="113" mass="13202">MEFNPLYLKYLFLAQCFCVSLGLIEGGTKFTRKNQPVTFECPLEKQNLKHWRIDRYIISRTAKTEYFEANVLPNNVRIINITLLQNIEQIIVCESTTGEKTRFHAKPLFTLST</sequence>
<organism evidence="2 3">
    <name type="scientific">Octopus sinensis</name>
    <name type="common">East Asian common octopus</name>
    <dbReference type="NCBI Taxonomy" id="2607531"/>
    <lineage>
        <taxon>Eukaryota</taxon>
        <taxon>Metazoa</taxon>
        <taxon>Spiralia</taxon>
        <taxon>Lophotrochozoa</taxon>
        <taxon>Mollusca</taxon>
        <taxon>Cephalopoda</taxon>
        <taxon>Coleoidea</taxon>
        <taxon>Octopodiformes</taxon>
        <taxon>Octopoda</taxon>
        <taxon>Incirrata</taxon>
        <taxon>Octopodidae</taxon>
        <taxon>Octopus</taxon>
    </lineage>
</organism>
<dbReference type="RefSeq" id="XP_036355043.1">
    <property type="nucleotide sequence ID" value="XM_036499150.1"/>
</dbReference>
<keyword evidence="2" id="KW-1185">Reference proteome</keyword>
<keyword evidence="1" id="KW-0732">Signal</keyword>